<name>A0ABT9TMS3_PAENI</name>
<gene>
    <name evidence="1" type="ORF">J2T10_002002</name>
</gene>
<reference evidence="1 2" key="1">
    <citation type="submission" date="2023-07" db="EMBL/GenBank/DDBJ databases">
        <title>Sorghum-associated microbial communities from plants grown in Nebraska, USA.</title>
        <authorList>
            <person name="Schachtman D."/>
        </authorList>
    </citation>
    <scope>NUCLEOTIDE SEQUENCE [LARGE SCALE GENOMIC DNA]</scope>
    <source>
        <strain evidence="1 2">CC523</strain>
    </source>
</reference>
<evidence type="ECO:0000313" key="2">
    <source>
        <dbReference type="Proteomes" id="UP001244563"/>
    </source>
</evidence>
<accession>A0ABT9TMS3</accession>
<sequence>MDLAEWFRAKRWVALLELIDMLPAASRLNEAIANDPEAAKAIAAASQGRESEPWAPRTSEWDLHATMLGDIATKLDRLGAILIKVNGGSPGDVKPFPTPKTEIQAAMKAAEREWAVQFAGQFGFSAEDL</sequence>
<keyword evidence="2" id="KW-1185">Reference proteome</keyword>
<dbReference type="RefSeq" id="WP_306878018.1">
    <property type="nucleotide sequence ID" value="NZ_JAUSSW010000004.1"/>
</dbReference>
<proteinExistence type="predicted"/>
<protein>
    <submittedName>
        <fullName evidence="1">Uncharacterized protein</fullName>
    </submittedName>
</protein>
<comment type="caution">
    <text evidence="1">The sequence shown here is derived from an EMBL/GenBank/DDBJ whole genome shotgun (WGS) entry which is preliminary data.</text>
</comment>
<dbReference type="Proteomes" id="UP001244563">
    <property type="component" value="Unassembled WGS sequence"/>
</dbReference>
<dbReference type="EMBL" id="JAUSSW010000004">
    <property type="protein sequence ID" value="MDQ0102356.1"/>
    <property type="molecule type" value="Genomic_DNA"/>
</dbReference>
<evidence type="ECO:0000313" key="1">
    <source>
        <dbReference type="EMBL" id="MDQ0102356.1"/>
    </source>
</evidence>
<organism evidence="1 2">
    <name type="scientific">Paenarthrobacter nicotinovorans</name>
    <name type="common">Arthrobacter nicotinovorans</name>
    <dbReference type="NCBI Taxonomy" id="29320"/>
    <lineage>
        <taxon>Bacteria</taxon>
        <taxon>Bacillati</taxon>
        <taxon>Actinomycetota</taxon>
        <taxon>Actinomycetes</taxon>
        <taxon>Micrococcales</taxon>
        <taxon>Micrococcaceae</taxon>
        <taxon>Paenarthrobacter</taxon>
    </lineage>
</organism>